<feature type="non-terminal residue" evidence="9">
    <location>
        <position position="288"/>
    </location>
</feature>
<evidence type="ECO:0000256" key="3">
    <source>
        <dbReference type="ARBA" id="ARBA00022801"/>
    </source>
</evidence>
<keyword evidence="10" id="KW-1185">Reference proteome</keyword>
<dbReference type="EMBL" id="VZTV01092199">
    <property type="protein sequence ID" value="NXT93902.1"/>
    <property type="molecule type" value="Genomic_DNA"/>
</dbReference>
<dbReference type="PANTHER" id="PTHR22762:SF133">
    <property type="entry name" value="P-TYPE DOMAIN-CONTAINING PROTEIN"/>
    <property type="match status" value="1"/>
</dbReference>
<dbReference type="Pfam" id="PF21365">
    <property type="entry name" value="Glyco_hydro_31_3rd"/>
    <property type="match status" value="1"/>
</dbReference>
<comment type="caution">
    <text evidence="9">The sequence shown here is derived from an EMBL/GenBank/DDBJ whole genome shotgun (WGS) entry which is preliminary data.</text>
</comment>
<dbReference type="PANTHER" id="PTHR22762">
    <property type="entry name" value="ALPHA-GLUCOSIDASE"/>
    <property type="match status" value="1"/>
</dbReference>
<name>A0A7L3GL48_9AVES</name>
<protein>
    <submittedName>
        <fullName evidence="9">SUIS protein</fullName>
    </submittedName>
</protein>
<dbReference type="AlphaFoldDB" id="A0A7L3GL48"/>
<evidence type="ECO:0000259" key="8">
    <source>
        <dbReference type="Pfam" id="PF21365"/>
    </source>
</evidence>
<sequence length="288" mass="32643">SAAQQATGKRAFVLSRSTFVGSGKHGGHWLGDNFSQWKDMHQSIIGILEFNLFGIPYIGADICGFNYNTTYELCLRWMQLGSFYPFSRNHNAEGNREQDPAVFGEEFAKISRATLQIRYSLLPYLYTLFFESHVHGNTVVRSLMHEFTSDQQTHGIDTTFLWGPAFMIAPVLQEATRSVDIYFPEAPWFDYYTGHKLPSTWNKNYATVAAPLSKIPLFIRGGYILPEQAPAMTTTKSRLNPFGLIVALDEQEEASGSLFWDDGDSIDTIEKENYFLAKYTYSKVSSNI</sequence>
<keyword evidence="2" id="KW-0732">Signal</keyword>
<comment type="similarity">
    <text evidence="1 6">Belongs to the glycosyl hydrolase 31 family.</text>
</comment>
<evidence type="ECO:0000259" key="7">
    <source>
        <dbReference type="Pfam" id="PF01055"/>
    </source>
</evidence>
<dbReference type="SUPFAM" id="SSF51445">
    <property type="entry name" value="(Trans)glycosidases"/>
    <property type="match status" value="1"/>
</dbReference>
<dbReference type="Pfam" id="PF01055">
    <property type="entry name" value="Glyco_hydro_31_2nd"/>
    <property type="match status" value="1"/>
</dbReference>
<feature type="domain" description="Glycoside hydrolase family 31 TIM barrel" evidence="7">
    <location>
        <begin position="5"/>
        <end position="128"/>
    </location>
</feature>
<evidence type="ECO:0000313" key="10">
    <source>
        <dbReference type="Proteomes" id="UP000528690"/>
    </source>
</evidence>
<dbReference type="OrthoDB" id="1334205at2759"/>
<dbReference type="InterPro" id="IPR013780">
    <property type="entry name" value="Glyco_hydro_b"/>
</dbReference>
<keyword evidence="5 6" id="KW-0326">Glycosidase</keyword>
<evidence type="ECO:0000256" key="2">
    <source>
        <dbReference type="ARBA" id="ARBA00022729"/>
    </source>
</evidence>
<evidence type="ECO:0000256" key="6">
    <source>
        <dbReference type="RuleBase" id="RU361185"/>
    </source>
</evidence>
<dbReference type="InterPro" id="IPR030459">
    <property type="entry name" value="Glyco_hydro_31_CS"/>
</dbReference>
<dbReference type="Gene3D" id="3.20.20.80">
    <property type="entry name" value="Glycosidases"/>
    <property type="match status" value="1"/>
</dbReference>
<dbReference type="GO" id="GO:0005975">
    <property type="term" value="P:carbohydrate metabolic process"/>
    <property type="evidence" value="ECO:0007669"/>
    <property type="project" value="InterPro"/>
</dbReference>
<keyword evidence="3 6" id="KW-0378">Hydrolase</keyword>
<feature type="domain" description="Glycosyl hydrolase family 31 C-terminal" evidence="8">
    <location>
        <begin position="136"/>
        <end position="225"/>
    </location>
</feature>
<dbReference type="SUPFAM" id="SSF51011">
    <property type="entry name" value="Glycosyl hydrolase domain"/>
    <property type="match status" value="1"/>
</dbReference>
<dbReference type="InterPro" id="IPR017853">
    <property type="entry name" value="GH"/>
</dbReference>
<dbReference type="InterPro" id="IPR048395">
    <property type="entry name" value="Glyco_hydro_31_C"/>
</dbReference>
<dbReference type="Gene3D" id="2.60.40.1180">
    <property type="entry name" value="Golgi alpha-mannosidase II"/>
    <property type="match status" value="2"/>
</dbReference>
<dbReference type="FunFam" id="2.60.40.1180:FF:000001">
    <property type="entry name" value="Maltase-glucoamylase, intestinal"/>
    <property type="match status" value="1"/>
</dbReference>
<evidence type="ECO:0000313" key="9">
    <source>
        <dbReference type="EMBL" id="NXT93902.1"/>
    </source>
</evidence>
<evidence type="ECO:0000256" key="1">
    <source>
        <dbReference type="ARBA" id="ARBA00007806"/>
    </source>
</evidence>
<gene>
    <name evidence="9" type="primary">Si_1</name>
    <name evidence="9" type="ORF">ANHRUF_R08292</name>
</gene>
<proteinExistence type="inferred from homology"/>
<keyword evidence="4" id="KW-0325">Glycoprotein</keyword>
<organism evidence="9 10">
    <name type="scientific">Anhinga rufa</name>
    <name type="common">African darter</name>
    <dbReference type="NCBI Taxonomy" id="317792"/>
    <lineage>
        <taxon>Eukaryota</taxon>
        <taxon>Metazoa</taxon>
        <taxon>Chordata</taxon>
        <taxon>Craniata</taxon>
        <taxon>Vertebrata</taxon>
        <taxon>Euteleostomi</taxon>
        <taxon>Archelosauria</taxon>
        <taxon>Archosauria</taxon>
        <taxon>Dinosauria</taxon>
        <taxon>Saurischia</taxon>
        <taxon>Theropoda</taxon>
        <taxon>Coelurosauria</taxon>
        <taxon>Aves</taxon>
        <taxon>Neognathae</taxon>
        <taxon>Neoaves</taxon>
        <taxon>Aequornithes</taxon>
        <taxon>Suliformes</taxon>
        <taxon>Anhingidae</taxon>
        <taxon>Anhinga</taxon>
    </lineage>
</organism>
<accession>A0A7L3GL48</accession>
<dbReference type="PROSITE" id="PS00707">
    <property type="entry name" value="GLYCOSYL_HYDROL_F31_2"/>
    <property type="match status" value="1"/>
</dbReference>
<dbReference type="GO" id="GO:0004558">
    <property type="term" value="F:alpha-1,4-glucosidase activity"/>
    <property type="evidence" value="ECO:0007669"/>
    <property type="project" value="TreeGrafter"/>
</dbReference>
<evidence type="ECO:0000256" key="4">
    <source>
        <dbReference type="ARBA" id="ARBA00023180"/>
    </source>
</evidence>
<dbReference type="Proteomes" id="UP000528690">
    <property type="component" value="Unassembled WGS sequence"/>
</dbReference>
<reference evidence="9 10" key="1">
    <citation type="submission" date="2019-09" db="EMBL/GenBank/DDBJ databases">
        <title>Bird 10,000 Genomes (B10K) Project - Family phase.</title>
        <authorList>
            <person name="Zhang G."/>
        </authorList>
    </citation>
    <scope>NUCLEOTIDE SEQUENCE [LARGE SCALE GENOMIC DNA]</scope>
    <source>
        <strain evidence="9">B10K-DU-029-28</strain>
    </source>
</reference>
<feature type="non-terminal residue" evidence="9">
    <location>
        <position position="1"/>
    </location>
</feature>
<evidence type="ECO:0000256" key="5">
    <source>
        <dbReference type="ARBA" id="ARBA00023295"/>
    </source>
</evidence>
<dbReference type="InterPro" id="IPR000322">
    <property type="entry name" value="Glyco_hydro_31_TIM"/>
</dbReference>